<dbReference type="EC" id="6.1.1.18" evidence="7"/>
<dbReference type="EMBL" id="CAADFA010000116">
    <property type="protein sequence ID" value="VFJ52932.1"/>
    <property type="molecule type" value="Genomic_DNA"/>
</dbReference>
<dbReference type="InterPro" id="IPR011035">
    <property type="entry name" value="Ribosomal_bL25/Gln-tRNA_synth"/>
</dbReference>
<organism evidence="13">
    <name type="scientific">Candidatus Kentrum sp. FM</name>
    <dbReference type="NCBI Taxonomy" id="2126340"/>
    <lineage>
        <taxon>Bacteria</taxon>
        <taxon>Pseudomonadati</taxon>
        <taxon>Pseudomonadota</taxon>
        <taxon>Gammaproteobacteria</taxon>
        <taxon>Candidatus Kentrum</taxon>
    </lineage>
</organism>
<dbReference type="PANTHER" id="PTHR43097">
    <property type="entry name" value="GLUTAMINE-TRNA LIGASE"/>
    <property type="match status" value="1"/>
</dbReference>
<proteinExistence type="inferred from homology"/>
<dbReference type="PROSITE" id="PS00178">
    <property type="entry name" value="AA_TRNA_LIGASE_I"/>
    <property type="match status" value="1"/>
</dbReference>
<evidence type="ECO:0000313" key="13">
    <source>
        <dbReference type="EMBL" id="VFJ52932.1"/>
    </source>
</evidence>
<feature type="region of interest" description="Disordered" evidence="9">
    <location>
        <begin position="21"/>
        <end position="47"/>
    </location>
</feature>
<dbReference type="FunFam" id="3.90.800.10:FF:000001">
    <property type="entry name" value="Glutamine--tRNA ligase"/>
    <property type="match status" value="1"/>
</dbReference>
<dbReference type="InterPro" id="IPR020058">
    <property type="entry name" value="Glu/Gln-tRNA-synth_Ib_cat-dom"/>
</dbReference>
<dbReference type="InterPro" id="IPR000924">
    <property type="entry name" value="Glu/Gln-tRNA-synth"/>
</dbReference>
<dbReference type="InterPro" id="IPR020061">
    <property type="entry name" value="Glu_tRNA_lig_a-bdl"/>
</dbReference>
<dbReference type="Gene3D" id="3.90.800.10">
    <property type="entry name" value="Glutamyl-tRNA Synthetase, Domain 3"/>
    <property type="match status" value="1"/>
</dbReference>
<protein>
    <recommendedName>
        <fullName evidence="7">Glutamine--tRNA ligase</fullName>
        <ecNumber evidence="7">6.1.1.18</ecNumber>
    </recommendedName>
    <alternativeName>
        <fullName evidence="7">Glutaminyl-tRNA synthetase</fullName>
        <shortName evidence="7">GlnRS</shortName>
    </alternativeName>
</protein>
<feature type="compositionally biased region" description="Low complexity" evidence="9">
    <location>
        <begin position="298"/>
        <end position="311"/>
    </location>
</feature>
<dbReference type="InterPro" id="IPR050132">
    <property type="entry name" value="Gln/Glu-tRNA_Ligase"/>
</dbReference>
<keyword evidence="6 7" id="KW-0030">Aminoacyl-tRNA synthetase</keyword>
<keyword evidence="1 7" id="KW-0963">Cytoplasm</keyword>
<evidence type="ECO:0000256" key="4">
    <source>
        <dbReference type="ARBA" id="ARBA00022840"/>
    </source>
</evidence>
<feature type="domain" description="Glutamyl/glutaminyl-tRNA synthetase class Ib catalytic" evidence="10">
    <location>
        <begin position="66"/>
        <end position="287"/>
    </location>
</feature>
<dbReference type="FunFam" id="2.40.240.10:FF:000001">
    <property type="entry name" value="Glutamine--tRNA ligase"/>
    <property type="match status" value="1"/>
</dbReference>
<evidence type="ECO:0000256" key="7">
    <source>
        <dbReference type="HAMAP-Rule" id="MF_00126"/>
    </source>
</evidence>
<evidence type="ECO:0000256" key="9">
    <source>
        <dbReference type="SAM" id="MobiDB-lite"/>
    </source>
</evidence>
<feature type="binding site" evidence="7">
    <location>
        <begin position="73"/>
        <end position="75"/>
    </location>
    <ligand>
        <name>ATP</name>
        <dbReference type="ChEBI" id="CHEBI:30616"/>
    </ligand>
</feature>
<name>A0A450SHZ2_9GAMM</name>
<dbReference type="PRINTS" id="PR00987">
    <property type="entry name" value="TRNASYNTHGLU"/>
</dbReference>
<feature type="region of interest" description="Disordered" evidence="9">
    <location>
        <begin position="291"/>
        <end position="325"/>
    </location>
</feature>
<feature type="short sequence motif" description="'HIGH' region" evidence="7">
    <location>
        <begin position="72"/>
        <end position="82"/>
    </location>
</feature>
<feature type="compositionally biased region" description="Low complexity" evidence="9">
    <location>
        <begin position="27"/>
        <end position="42"/>
    </location>
</feature>
<dbReference type="SUPFAM" id="SSF52374">
    <property type="entry name" value="Nucleotidylyl transferase"/>
    <property type="match status" value="1"/>
</dbReference>
<dbReference type="Pfam" id="PF03950">
    <property type="entry name" value="tRNA-synt_1c_C"/>
    <property type="match status" value="1"/>
</dbReference>
<sequence length="631" mass="72018">MEGAIKKHVAINFSINASINAMNHNQSPSNGSPENESPENGPAPAPNFIRHMVQQDLAEGKNRGRLVTRFPPEPNGYLHIGHAKAICLNFGLAQARPGAECYLRFDDTNPLTESEEYAQAIREDVHWLGFDWGDRLRYASDYFEQLYRCAVRLIENGKAYVCDLNGEEIREHRGTLTEPGRESPFRNRGIAENLDLFRRMRAGEFPDGARVLRARIDMASPNLNLRDPTLYRIRRANHYRAGDAWCIYPMYDFTHPISDAMECVTHSLCTLEFEDHRPLYDWVLENVLPIPTPPPRVGPGDDPGVDPGEQPAGAPDSGDDESRSCRPRQIEFSRLSLEYTVMSKRLLTRLVAESHVAGWDDPRMPTLSGLRRRGYTPESIRDFAERVGITKKDHVIEMGVLEHCIRDELDKNAPRRMAVLRPLKLVITNYPEDKTERLEAKNHPNVPEMGTRQIPFSRELFIEQDDFMEDPPKKYFRLSPGREVRLRFAYLVTCVDVIEDPETGGVREVHCTYDPASRGGSAPDGRKVKGTIHWVSAAHAIEAEVRLYDRLFAVPYPGKQTGDFLDDLNPDSLTVLPGCRLEPTLGETRSEERFQFERLGYFCPDRAHSDTRPVFNRIVALRDSWEKRRKD</sequence>
<feature type="short sequence motif" description="'KMSKS' region" evidence="7">
    <location>
        <begin position="341"/>
        <end position="345"/>
    </location>
</feature>
<dbReference type="InterPro" id="IPR001412">
    <property type="entry name" value="aa-tRNA-synth_I_CS"/>
</dbReference>
<dbReference type="Pfam" id="PF20974">
    <property type="entry name" value="tRNA-synt_1c_C2"/>
    <property type="match status" value="1"/>
</dbReference>
<dbReference type="GO" id="GO:0006425">
    <property type="term" value="P:glutaminyl-tRNA aminoacylation"/>
    <property type="evidence" value="ECO:0007669"/>
    <property type="project" value="TreeGrafter"/>
</dbReference>
<comment type="catalytic activity">
    <reaction evidence="7">
        <text>tRNA(Gln) + L-glutamine + ATP = L-glutaminyl-tRNA(Gln) + AMP + diphosphate</text>
        <dbReference type="Rhea" id="RHEA:20121"/>
        <dbReference type="Rhea" id="RHEA-COMP:9662"/>
        <dbReference type="Rhea" id="RHEA-COMP:9681"/>
        <dbReference type="ChEBI" id="CHEBI:30616"/>
        <dbReference type="ChEBI" id="CHEBI:33019"/>
        <dbReference type="ChEBI" id="CHEBI:58359"/>
        <dbReference type="ChEBI" id="CHEBI:78442"/>
        <dbReference type="ChEBI" id="CHEBI:78521"/>
        <dbReference type="ChEBI" id="CHEBI:456215"/>
        <dbReference type="EC" id="6.1.1.18"/>
    </reaction>
</comment>
<evidence type="ECO:0000256" key="2">
    <source>
        <dbReference type="ARBA" id="ARBA00022598"/>
    </source>
</evidence>
<dbReference type="Gene3D" id="3.40.50.620">
    <property type="entry name" value="HUPs"/>
    <property type="match status" value="1"/>
</dbReference>
<feature type="binding site" evidence="7">
    <location>
        <begin position="334"/>
        <end position="335"/>
    </location>
    <ligand>
        <name>ATP</name>
        <dbReference type="ChEBI" id="CHEBI:30616"/>
    </ligand>
</feature>
<evidence type="ECO:0000256" key="8">
    <source>
        <dbReference type="RuleBase" id="RU363037"/>
    </source>
</evidence>
<evidence type="ECO:0000256" key="6">
    <source>
        <dbReference type="ARBA" id="ARBA00023146"/>
    </source>
</evidence>
<keyword evidence="5 7" id="KW-0648">Protein biosynthesis</keyword>
<feature type="domain" description="tRNA synthetases class I (E and Q) anti-codon binding" evidence="12">
    <location>
        <begin position="531"/>
        <end position="605"/>
    </location>
</feature>
<dbReference type="Pfam" id="PF00749">
    <property type="entry name" value="tRNA-synt_1c"/>
    <property type="match status" value="2"/>
</dbReference>
<feature type="binding site" evidence="7">
    <location>
        <begin position="79"/>
        <end position="85"/>
    </location>
    <ligand>
        <name>ATP</name>
        <dbReference type="ChEBI" id="CHEBI:30616"/>
    </ligand>
</feature>
<dbReference type="GO" id="GO:0006424">
    <property type="term" value="P:glutamyl-tRNA aminoacylation"/>
    <property type="evidence" value="ECO:0007669"/>
    <property type="project" value="UniProtKB-UniRule"/>
</dbReference>
<dbReference type="AlphaFoldDB" id="A0A450SHZ2"/>
<feature type="binding site" evidence="7">
    <location>
        <position position="106"/>
    </location>
    <ligand>
        <name>L-glutamine</name>
        <dbReference type="ChEBI" id="CHEBI:58359"/>
    </ligand>
</feature>
<feature type="binding site" evidence="7">
    <location>
        <position position="270"/>
    </location>
    <ligand>
        <name>ATP</name>
        <dbReference type="ChEBI" id="CHEBI:30616"/>
    </ligand>
</feature>
<keyword evidence="2 7" id="KW-0436">Ligase</keyword>
<comment type="caution">
    <text evidence="7">Lacks conserved residue(s) required for the propagation of feature annotation.</text>
</comment>
<dbReference type="GO" id="GO:0004819">
    <property type="term" value="F:glutamine-tRNA ligase activity"/>
    <property type="evidence" value="ECO:0007669"/>
    <property type="project" value="UniProtKB-UniRule"/>
</dbReference>
<evidence type="ECO:0000256" key="3">
    <source>
        <dbReference type="ARBA" id="ARBA00022741"/>
    </source>
</evidence>
<dbReference type="InterPro" id="IPR049437">
    <property type="entry name" value="tRNA-synt_1c_C2"/>
</dbReference>
<feature type="domain" description="Glutamyl/glutaminyl-tRNA synthetase class Ib catalytic" evidence="10">
    <location>
        <begin position="325"/>
        <end position="410"/>
    </location>
</feature>
<comment type="similarity">
    <text evidence="7 8">Belongs to the class-I aminoacyl-tRNA synthetase family.</text>
</comment>
<comment type="subcellular location">
    <subcellularLocation>
        <location evidence="7">Cytoplasm</location>
    </subcellularLocation>
</comment>
<evidence type="ECO:0000259" key="12">
    <source>
        <dbReference type="Pfam" id="PF20974"/>
    </source>
</evidence>
<accession>A0A450SHZ2</accession>
<dbReference type="Gene3D" id="2.40.240.10">
    <property type="entry name" value="Ribosomal Protein L25, Chain P"/>
    <property type="match status" value="2"/>
</dbReference>
<dbReference type="InterPro" id="IPR014729">
    <property type="entry name" value="Rossmann-like_a/b/a_fold"/>
</dbReference>
<feature type="binding site" evidence="7">
    <location>
        <begin position="342"/>
        <end position="344"/>
    </location>
    <ligand>
        <name>ATP</name>
        <dbReference type="ChEBI" id="CHEBI:30616"/>
    </ligand>
</feature>
<feature type="domain" description="Glutamyl/glutaminyl-tRNA synthetase class Ib anti-codon binding" evidence="11">
    <location>
        <begin position="413"/>
        <end position="514"/>
    </location>
</feature>
<dbReference type="FunFam" id="1.10.1160.10:FF:000001">
    <property type="entry name" value="Glutamine--tRNA ligase"/>
    <property type="match status" value="1"/>
</dbReference>
<evidence type="ECO:0000256" key="1">
    <source>
        <dbReference type="ARBA" id="ARBA00022490"/>
    </source>
</evidence>
<evidence type="ECO:0000259" key="10">
    <source>
        <dbReference type="Pfam" id="PF00749"/>
    </source>
</evidence>
<comment type="subunit">
    <text evidence="7">Monomer.</text>
</comment>
<gene>
    <name evidence="7" type="primary">glnS</name>
    <name evidence="13" type="ORF">BECKFM1743C_GA0114222_101163</name>
</gene>
<dbReference type="GO" id="GO:0005524">
    <property type="term" value="F:ATP binding"/>
    <property type="evidence" value="ECO:0007669"/>
    <property type="project" value="UniProtKB-UniRule"/>
</dbReference>
<feature type="binding site" evidence="7">
    <location>
        <position position="251"/>
    </location>
    <ligand>
        <name>L-glutamine</name>
        <dbReference type="ChEBI" id="CHEBI:58359"/>
    </ligand>
</feature>
<dbReference type="GO" id="GO:0005829">
    <property type="term" value="C:cytosol"/>
    <property type="evidence" value="ECO:0007669"/>
    <property type="project" value="TreeGrafter"/>
</dbReference>
<dbReference type="HAMAP" id="MF_00126">
    <property type="entry name" value="Gln_tRNA_synth"/>
    <property type="match status" value="1"/>
</dbReference>
<keyword evidence="3 7" id="KW-0547">Nucleotide-binding</keyword>
<reference evidence="13" key="1">
    <citation type="submission" date="2019-02" db="EMBL/GenBank/DDBJ databases">
        <authorList>
            <person name="Gruber-Vodicka R. H."/>
            <person name="Seah K. B. B."/>
        </authorList>
    </citation>
    <scope>NUCLEOTIDE SEQUENCE</scope>
    <source>
        <strain evidence="13">BECK_BZ165</strain>
    </source>
</reference>
<dbReference type="SUPFAM" id="SSF50715">
    <property type="entry name" value="Ribosomal protein L25-like"/>
    <property type="match status" value="1"/>
</dbReference>
<evidence type="ECO:0000256" key="5">
    <source>
        <dbReference type="ARBA" id="ARBA00022917"/>
    </source>
</evidence>
<dbReference type="InterPro" id="IPR020056">
    <property type="entry name" value="Rbsml_bL25/Gln-tRNA_synth_N"/>
</dbReference>
<dbReference type="Gene3D" id="1.10.1160.10">
    <property type="entry name" value="Glutamyl-trna Synthetase, Domain 2"/>
    <property type="match status" value="1"/>
</dbReference>
<dbReference type="PANTHER" id="PTHR43097:SF5">
    <property type="entry name" value="GLUTAMATE--TRNA LIGASE"/>
    <property type="match status" value="1"/>
</dbReference>
<dbReference type="NCBIfam" id="NF011291">
    <property type="entry name" value="PRK14703.1"/>
    <property type="match status" value="1"/>
</dbReference>
<keyword evidence="4 7" id="KW-0067">ATP-binding</keyword>
<dbReference type="InterPro" id="IPR022861">
    <property type="entry name" value="Gln_tRNA_ligase_bac"/>
</dbReference>
<dbReference type="InterPro" id="IPR020059">
    <property type="entry name" value="Glu/Gln-tRNA-synth_Ib_codon-bd"/>
</dbReference>
<evidence type="ECO:0000259" key="11">
    <source>
        <dbReference type="Pfam" id="PF03950"/>
    </source>
</evidence>